<dbReference type="OrthoDB" id="10035668at2759"/>
<keyword evidence="1" id="KW-0812">Transmembrane</keyword>
<accession>A0A9N8Z0D1</accession>
<dbReference type="EMBL" id="CAJVPQ010000267">
    <property type="protein sequence ID" value="CAG8464620.1"/>
    <property type="molecule type" value="Genomic_DNA"/>
</dbReference>
<gene>
    <name evidence="2" type="ORF">FCALED_LOCUS1916</name>
</gene>
<keyword evidence="3" id="KW-1185">Reference proteome</keyword>
<comment type="caution">
    <text evidence="2">The sequence shown here is derived from an EMBL/GenBank/DDBJ whole genome shotgun (WGS) entry which is preliminary data.</text>
</comment>
<dbReference type="AlphaFoldDB" id="A0A9N8Z0D1"/>
<reference evidence="2" key="1">
    <citation type="submission" date="2021-06" db="EMBL/GenBank/DDBJ databases">
        <authorList>
            <person name="Kallberg Y."/>
            <person name="Tangrot J."/>
            <person name="Rosling A."/>
        </authorList>
    </citation>
    <scope>NUCLEOTIDE SEQUENCE</scope>
    <source>
        <strain evidence="2">UK204</strain>
    </source>
</reference>
<keyword evidence="1" id="KW-1133">Transmembrane helix</keyword>
<feature type="transmembrane region" description="Helical" evidence="1">
    <location>
        <begin position="6"/>
        <end position="30"/>
    </location>
</feature>
<evidence type="ECO:0000256" key="1">
    <source>
        <dbReference type="SAM" id="Phobius"/>
    </source>
</evidence>
<proteinExistence type="predicted"/>
<dbReference type="Proteomes" id="UP000789570">
    <property type="component" value="Unassembled WGS sequence"/>
</dbReference>
<evidence type="ECO:0000313" key="3">
    <source>
        <dbReference type="Proteomes" id="UP000789570"/>
    </source>
</evidence>
<keyword evidence="1" id="KW-0472">Membrane</keyword>
<protein>
    <submittedName>
        <fullName evidence="2">2973_t:CDS:1</fullName>
    </submittedName>
</protein>
<sequence length="65" mass="7474">MDETPVYFDMFTCVLTVLAYGTKLPPIVIFKGKQISKNLPSRIIVLIHPKGWMNESGMKTWFNKV</sequence>
<organism evidence="2 3">
    <name type="scientific">Funneliformis caledonium</name>
    <dbReference type="NCBI Taxonomy" id="1117310"/>
    <lineage>
        <taxon>Eukaryota</taxon>
        <taxon>Fungi</taxon>
        <taxon>Fungi incertae sedis</taxon>
        <taxon>Mucoromycota</taxon>
        <taxon>Glomeromycotina</taxon>
        <taxon>Glomeromycetes</taxon>
        <taxon>Glomerales</taxon>
        <taxon>Glomeraceae</taxon>
        <taxon>Funneliformis</taxon>
    </lineage>
</organism>
<evidence type="ECO:0000313" key="2">
    <source>
        <dbReference type="EMBL" id="CAG8464620.1"/>
    </source>
</evidence>
<name>A0A9N8Z0D1_9GLOM</name>